<keyword evidence="6 9" id="KW-1015">Disulfide bond</keyword>
<comment type="subcellular location">
    <subcellularLocation>
        <location evidence="1">Membrane</location>
        <topology evidence="1">Single-pass membrane protein</topology>
    </subcellularLocation>
</comment>
<protein>
    <submittedName>
        <fullName evidence="11">Uncharacterized protein</fullName>
    </submittedName>
</protein>
<dbReference type="Gene3D" id="4.10.400.10">
    <property type="entry name" value="Low-density Lipoprotein Receptor"/>
    <property type="match status" value="2"/>
</dbReference>
<dbReference type="CDD" id="cd00112">
    <property type="entry name" value="LDLa"/>
    <property type="match status" value="2"/>
</dbReference>
<dbReference type="PRINTS" id="PR00261">
    <property type="entry name" value="LDLRECEPTOR"/>
</dbReference>
<dbReference type="GO" id="GO:0005041">
    <property type="term" value="F:low-density lipoprotein particle receptor activity"/>
    <property type="evidence" value="ECO:0007669"/>
    <property type="project" value="TreeGrafter"/>
</dbReference>
<evidence type="ECO:0000256" key="6">
    <source>
        <dbReference type="ARBA" id="ARBA00023157"/>
    </source>
</evidence>
<dbReference type="InterPro" id="IPR051221">
    <property type="entry name" value="LDLR-related"/>
</dbReference>
<dbReference type="AlphaFoldDB" id="A0AAW1D5M0"/>
<keyword evidence="10" id="KW-0175">Coiled coil</keyword>
<dbReference type="SUPFAM" id="SSF50370">
    <property type="entry name" value="Ricin B-like lectins"/>
    <property type="match status" value="1"/>
</dbReference>
<feature type="disulfide bond" evidence="9">
    <location>
        <begin position="534"/>
        <end position="546"/>
    </location>
</feature>
<dbReference type="EMBL" id="JAPXFL010000007">
    <property type="protein sequence ID" value="KAK9503874.1"/>
    <property type="molecule type" value="Genomic_DNA"/>
</dbReference>
<dbReference type="Pfam" id="PF00057">
    <property type="entry name" value="Ldl_recept_a"/>
    <property type="match status" value="2"/>
</dbReference>
<dbReference type="InterPro" id="IPR035992">
    <property type="entry name" value="Ricin_B-like_lectins"/>
</dbReference>
<evidence type="ECO:0000256" key="9">
    <source>
        <dbReference type="PROSITE-ProRule" id="PRU00124"/>
    </source>
</evidence>
<comment type="caution">
    <text evidence="9">Lacks conserved residue(s) required for the propagation of feature annotation.</text>
</comment>
<evidence type="ECO:0000256" key="4">
    <source>
        <dbReference type="ARBA" id="ARBA00022989"/>
    </source>
</evidence>
<organism evidence="11 12">
    <name type="scientific">Rhynocoris fuscipes</name>
    <dbReference type="NCBI Taxonomy" id="488301"/>
    <lineage>
        <taxon>Eukaryota</taxon>
        <taxon>Metazoa</taxon>
        <taxon>Ecdysozoa</taxon>
        <taxon>Arthropoda</taxon>
        <taxon>Hexapoda</taxon>
        <taxon>Insecta</taxon>
        <taxon>Pterygota</taxon>
        <taxon>Neoptera</taxon>
        <taxon>Paraneoptera</taxon>
        <taxon>Hemiptera</taxon>
        <taxon>Heteroptera</taxon>
        <taxon>Panheteroptera</taxon>
        <taxon>Cimicomorpha</taxon>
        <taxon>Reduviidae</taxon>
        <taxon>Harpactorinae</taxon>
        <taxon>Harpactorini</taxon>
        <taxon>Rhynocoris</taxon>
    </lineage>
</organism>
<dbReference type="Gene3D" id="2.80.10.50">
    <property type="match status" value="1"/>
</dbReference>
<proteinExistence type="predicted"/>
<reference evidence="11 12" key="1">
    <citation type="submission" date="2022-12" db="EMBL/GenBank/DDBJ databases">
        <title>Chromosome-level genome assembly of true bugs.</title>
        <authorList>
            <person name="Ma L."/>
            <person name="Li H."/>
        </authorList>
    </citation>
    <scope>NUCLEOTIDE SEQUENCE [LARGE SCALE GENOMIC DNA]</scope>
    <source>
        <strain evidence="11">Lab_2022b</strain>
    </source>
</reference>
<keyword evidence="5" id="KW-0472">Membrane</keyword>
<name>A0AAW1D5M0_9HEMI</name>
<dbReference type="Proteomes" id="UP001461498">
    <property type="component" value="Unassembled WGS sequence"/>
</dbReference>
<sequence>MLIYQADQVKTNEELNLFNNLNLQKAKQFRVDIVDYINKAQLLLKDVDEMVMNQIVNITESDKLNEENYYFYIEQVKNFENNITNITLQFQENNSSDGIYAIKNRGMALKNEMNLLKSNLDESTVKGLKYLNHYYGNETIMSRYENLTNSANELIDNIIEKEQSVREINCINAIKMKNFELAELHLNEIIDDKRIISIVNKTYSGISNNYYLIIKFSEHISNLTRSFFIFNELNNELRQNCDITINKLYTLIKSLTKTLVNQKTFDIDVSTKALDMIDLLRKDLNTFGIMHLADILEEDDVKFSEINALDKIVSLDLKLAVDMFYESYKFSNNNGNTTINKFIEIFNVLMKEYLNDGKKLFNYVIVVKQFFIKIDQKQHINKCLEIIKTSSNASSLVKAILFANKVCIYSEQNKVLGAQKTQGYKVKISKIKMFHNKDYWQLNDTDANTFEIKNVHFTDYLINLVNISGHEVSMQHKDITRNNVWKLEPIDNSYVYIKNLNNNEYLNAKSVTITTGEFEKSSKYHWRIKDCSVCQHKSFHCDNGKCIKFEYWCDGDRNDCGDGSDERKCCKRSGDHAFECEYSSTCIPRSWVCDVGLDCPSGTDEHNCKETD</sequence>
<evidence type="ECO:0000313" key="11">
    <source>
        <dbReference type="EMBL" id="KAK9503874.1"/>
    </source>
</evidence>
<gene>
    <name evidence="11" type="ORF">O3M35_010340</name>
</gene>
<dbReference type="SUPFAM" id="SSF57424">
    <property type="entry name" value="LDL receptor-like module"/>
    <property type="match status" value="2"/>
</dbReference>
<keyword evidence="2" id="KW-0812">Transmembrane</keyword>
<evidence type="ECO:0000256" key="5">
    <source>
        <dbReference type="ARBA" id="ARBA00023136"/>
    </source>
</evidence>
<dbReference type="GO" id="GO:0005886">
    <property type="term" value="C:plasma membrane"/>
    <property type="evidence" value="ECO:0007669"/>
    <property type="project" value="TreeGrafter"/>
</dbReference>
<keyword evidence="7" id="KW-0675">Receptor</keyword>
<comment type="caution">
    <text evidence="11">The sequence shown here is derived from an EMBL/GenBank/DDBJ whole genome shotgun (WGS) entry which is preliminary data.</text>
</comment>
<dbReference type="PROSITE" id="PS50068">
    <property type="entry name" value="LDLRA_2"/>
    <property type="match status" value="2"/>
</dbReference>
<keyword evidence="3" id="KW-0677">Repeat</keyword>
<evidence type="ECO:0000256" key="3">
    <source>
        <dbReference type="ARBA" id="ARBA00022737"/>
    </source>
</evidence>
<evidence type="ECO:0000256" key="7">
    <source>
        <dbReference type="ARBA" id="ARBA00023170"/>
    </source>
</evidence>
<dbReference type="InterPro" id="IPR002172">
    <property type="entry name" value="LDrepeatLR_classA_rpt"/>
</dbReference>
<dbReference type="PROSITE" id="PS01209">
    <property type="entry name" value="LDLRA_1"/>
    <property type="match status" value="1"/>
</dbReference>
<dbReference type="SMART" id="SM00192">
    <property type="entry name" value="LDLa"/>
    <property type="match status" value="2"/>
</dbReference>
<dbReference type="PANTHER" id="PTHR22722:SF5">
    <property type="entry name" value="LOW-DENSITY LIPOPROTEIN RECEPTOR-RELATED PROTEIN 1B"/>
    <property type="match status" value="1"/>
</dbReference>
<dbReference type="InterPro" id="IPR023415">
    <property type="entry name" value="LDLR_class-A_CS"/>
</dbReference>
<accession>A0AAW1D5M0</accession>
<evidence type="ECO:0000256" key="1">
    <source>
        <dbReference type="ARBA" id="ARBA00004167"/>
    </source>
</evidence>
<feature type="disulfide bond" evidence="9">
    <location>
        <begin position="593"/>
        <end position="608"/>
    </location>
</feature>
<evidence type="ECO:0000256" key="2">
    <source>
        <dbReference type="ARBA" id="ARBA00022692"/>
    </source>
</evidence>
<keyword evidence="12" id="KW-1185">Reference proteome</keyword>
<dbReference type="PANTHER" id="PTHR22722">
    <property type="entry name" value="LOW-DENSITY LIPOPROTEIN RECEPTOR-RELATED PROTEIN 2-RELATED"/>
    <property type="match status" value="1"/>
</dbReference>
<dbReference type="GO" id="GO:0043235">
    <property type="term" value="C:receptor complex"/>
    <property type="evidence" value="ECO:0007669"/>
    <property type="project" value="TreeGrafter"/>
</dbReference>
<dbReference type="InterPro" id="IPR036055">
    <property type="entry name" value="LDL_receptor-like_sf"/>
</dbReference>
<feature type="coiled-coil region" evidence="10">
    <location>
        <begin position="137"/>
        <end position="164"/>
    </location>
</feature>
<evidence type="ECO:0000256" key="10">
    <source>
        <dbReference type="SAM" id="Coils"/>
    </source>
</evidence>
<keyword evidence="8" id="KW-0325">Glycoprotein</keyword>
<keyword evidence="4" id="KW-1133">Transmembrane helix</keyword>
<evidence type="ECO:0000256" key="8">
    <source>
        <dbReference type="ARBA" id="ARBA00023180"/>
    </source>
</evidence>
<evidence type="ECO:0000313" key="12">
    <source>
        <dbReference type="Proteomes" id="UP001461498"/>
    </source>
</evidence>